<keyword evidence="2" id="KW-0560">Oxidoreductase</keyword>
<organism evidence="2 3">
    <name type="scientific">Paramuricea clavata</name>
    <name type="common">Red gorgonian</name>
    <name type="synonym">Violescent sea-whip</name>
    <dbReference type="NCBI Taxonomy" id="317549"/>
    <lineage>
        <taxon>Eukaryota</taxon>
        <taxon>Metazoa</taxon>
        <taxon>Cnidaria</taxon>
        <taxon>Anthozoa</taxon>
        <taxon>Octocorallia</taxon>
        <taxon>Malacalcyonacea</taxon>
        <taxon>Plexauridae</taxon>
        <taxon>Paramuricea</taxon>
    </lineage>
</organism>
<dbReference type="InterPro" id="IPR003819">
    <property type="entry name" value="TauD/TfdA-like"/>
</dbReference>
<dbReference type="GO" id="GO:0045329">
    <property type="term" value="P:carnitine biosynthetic process"/>
    <property type="evidence" value="ECO:0007669"/>
    <property type="project" value="TreeGrafter"/>
</dbReference>
<dbReference type="InterPro" id="IPR042098">
    <property type="entry name" value="TauD-like_sf"/>
</dbReference>
<dbReference type="Gene3D" id="3.60.130.10">
    <property type="entry name" value="Clavaminate synthase-like"/>
    <property type="match status" value="1"/>
</dbReference>
<dbReference type="PANTHER" id="PTHR10696">
    <property type="entry name" value="GAMMA-BUTYROBETAINE HYDROXYLASE-RELATED"/>
    <property type="match status" value="1"/>
</dbReference>
<comment type="caution">
    <text evidence="2">The sequence shown here is derived from an EMBL/GenBank/DDBJ whole genome shotgun (WGS) entry which is preliminary data.</text>
</comment>
<dbReference type="Pfam" id="PF02668">
    <property type="entry name" value="TauD"/>
    <property type="match status" value="1"/>
</dbReference>
<keyword evidence="3" id="KW-1185">Reference proteome</keyword>
<dbReference type="GO" id="GO:0051213">
    <property type="term" value="F:dioxygenase activity"/>
    <property type="evidence" value="ECO:0007669"/>
    <property type="project" value="UniProtKB-KW"/>
</dbReference>
<dbReference type="AlphaFoldDB" id="A0A7D9IIN0"/>
<protein>
    <submittedName>
        <fullName evidence="2">Gamma-butyrobetaine dioxygenase</fullName>
    </submittedName>
</protein>
<name>A0A7D9IIN0_PARCT</name>
<accession>A0A7D9IIN0</accession>
<dbReference type="SUPFAM" id="SSF51197">
    <property type="entry name" value="Clavaminate synthase-like"/>
    <property type="match status" value="1"/>
</dbReference>
<dbReference type="OrthoDB" id="5980095at2759"/>
<keyword evidence="2" id="KW-0223">Dioxygenase</keyword>
<dbReference type="Proteomes" id="UP001152795">
    <property type="component" value="Unassembled WGS sequence"/>
</dbReference>
<dbReference type="InterPro" id="IPR050411">
    <property type="entry name" value="AlphaKG_dependent_hydroxylases"/>
</dbReference>
<proteinExistence type="predicted"/>
<evidence type="ECO:0000259" key="1">
    <source>
        <dbReference type="Pfam" id="PF02668"/>
    </source>
</evidence>
<sequence length="108" mass="12430">MTVANNKSTTEEVLAFYEAYYQLSKLFNSSSNLVSVHLKPGQIVMIHNTRVLHGRTGFKATPETGTKVSRWLQSTFLEWDMVFSKLRILQKNLGLETPHLYTESNDFF</sequence>
<dbReference type="EMBL" id="CACRXK020005665">
    <property type="protein sequence ID" value="CAB4006982.1"/>
    <property type="molecule type" value="Genomic_DNA"/>
</dbReference>
<dbReference type="GO" id="GO:0005739">
    <property type="term" value="C:mitochondrion"/>
    <property type="evidence" value="ECO:0007669"/>
    <property type="project" value="TreeGrafter"/>
</dbReference>
<gene>
    <name evidence="2" type="ORF">PACLA_8A006346</name>
</gene>
<feature type="domain" description="TauD/TfdA-like" evidence="1">
    <location>
        <begin position="15"/>
        <end position="72"/>
    </location>
</feature>
<dbReference type="PANTHER" id="PTHR10696:SF33">
    <property type="entry name" value="GAMMA-BUTYROBETAINE DIOXYGENASE"/>
    <property type="match status" value="1"/>
</dbReference>
<evidence type="ECO:0000313" key="2">
    <source>
        <dbReference type="EMBL" id="CAB4006982.1"/>
    </source>
</evidence>
<evidence type="ECO:0000313" key="3">
    <source>
        <dbReference type="Proteomes" id="UP001152795"/>
    </source>
</evidence>
<reference evidence="2" key="1">
    <citation type="submission" date="2020-04" db="EMBL/GenBank/DDBJ databases">
        <authorList>
            <person name="Alioto T."/>
            <person name="Alioto T."/>
            <person name="Gomez Garrido J."/>
        </authorList>
    </citation>
    <scope>NUCLEOTIDE SEQUENCE</scope>
    <source>
        <strain evidence="2">A484AB</strain>
    </source>
</reference>